<gene>
    <name evidence="1" type="ORF">SDJN03_23099</name>
</gene>
<evidence type="ECO:0000313" key="1">
    <source>
        <dbReference type="EMBL" id="KAG6578651.1"/>
    </source>
</evidence>
<organism evidence="1 2">
    <name type="scientific">Cucurbita argyrosperma subsp. sororia</name>
    <dbReference type="NCBI Taxonomy" id="37648"/>
    <lineage>
        <taxon>Eukaryota</taxon>
        <taxon>Viridiplantae</taxon>
        <taxon>Streptophyta</taxon>
        <taxon>Embryophyta</taxon>
        <taxon>Tracheophyta</taxon>
        <taxon>Spermatophyta</taxon>
        <taxon>Magnoliopsida</taxon>
        <taxon>eudicotyledons</taxon>
        <taxon>Gunneridae</taxon>
        <taxon>Pentapetalae</taxon>
        <taxon>rosids</taxon>
        <taxon>fabids</taxon>
        <taxon>Cucurbitales</taxon>
        <taxon>Cucurbitaceae</taxon>
        <taxon>Cucurbiteae</taxon>
        <taxon>Cucurbita</taxon>
    </lineage>
</organism>
<evidence type="ECO:0000313" key="2">
    <source>
        <dbReference type="Proteomes" id="UP000685013"/>
    </source>
</evidence>
<dbReference type="Proteomes" id="UP000685013">
    <property type="component" value="Chromosome 15"/>
</dbReference>
<name>A0AAV6MCF7_9ROSI</name>
<proteinExistence type="predicted"/>
<reference evidence="1 2" key="1">
    <citation type="journal article" date="2021" name="Hortic Res">
        <title>The domestication of Cucurbita argyrosperma as revealed by the genome of its wild relative.</title>
        <authorList>
            <person name="Barrera-Redondo J."/>
            <person name="Sanchez-de la Vega G."/>
            <person name="Aguirre-Liguori J.A."/>
            <person name="Castellanos-Morales G."/>
            <person name="Gutierrez-Guerrero Y.T."/>
            <person name="Aguirre-Dugua X."/>
            <person name="Aguirre-Planter E."/>
            <person name="Tenaillon M.I."/>
            <person name="Lira-Saade R."/>
            <person name="Eguiarte L.E."/>
        </authorList>
    </citation>
    <scope>NUCLEOTIDE SEQUENCE [LARGE SCALE GENOMIC DNA]</scope>
    <source>
        <strain evidence="1">JBR-2021</strain>
    </source>
</reference>
<keyword evidence="2" id="KW-1185">Reference proteome</keyword>
<comment type="caution">
    <text evidence="1">The sequence shown here is derived from an EMBL/GenBank/DDBJ whole genome shotgun (WGS) entry which is preliminary data.</text>
</comment>
<sequence length="74" mass="8733">MMQLEMLQRARARALSLNLHRLSLLGLQPENPLRFTSFCASSTFVFDWSSFLSFSRLTLEIFQWSWKLCWLFAG</sequence>
<accession>A0AAV6MCF7</accession>
<protein>
    <submittedName>
        <fullName evidence="1">Uncharacterized protein</fullName>
    </submittedName>
</protein>
<feature type="non-terminal residue" evidence="1">
    <location>
        <position position="1"/>
    </location>
</feature>
<dbReference type="EMBL" id="JAGKQH010000015">
    <property type="protein sequence ID" value="KAG6578651.1"/>
    <property type="molecule type" value="Genomic_DNA"/>
</dbReference>
<dbReference type="AlphaFoldDB" id="A0AAV6MCF7"/>